<comment type="cofactor">
    <cofactor evidence="5">
        <name>[4Fe-4S] cluster</name>
        <dbReference type="ChEBI" id="CHEBI:49883"/>
    </cofactor>
    <text evidence="5">Binds 1 [4Fe-4S] cluster. The cluster is coordinated with 3 cysteines and an exchangeable S-adenosyl-L-methionine.</text>
</comment>
<dbReference type="Gene3D" id="3.20.20.70">
    <property type="entry name" value="Aldolase class I"/>
    <property type="match status" value="1"/>
</dbReference>
<name>A0A133VGS9_9EURY</name>
<feature type="binding site" evidence="6">
    <location>
        <position position="283"/>
    </location>
    <ligand>
        <name>(3R)-3-methyl-D-ornithine</name>
        <dbReference type="ChEBI" id="CHEBI:64642"/>
    </ligand>
</feature>
<keyword evidence="3 5" id="KW-0408">Iron</keyword>
<evidence type="ECO:0000256" key="4">
    <source>
        <dbReference type="ARBA" id="ARBA00023014"/>
    </source>
</evidence>
<evidence type="ECO:0000256" key="2">
    <source>
        <dbReference type="ARBA" id="ARBA00022723"/>
    </source>
</evidence>
<evidence type="ECO:0000313" key="8">
    <source>
        <dbReference type="EMBL" id="KXB05640.1"/>
    </source>
</evidence>
<dbReference type="EMBL" id="LHYC01000006">
    <property type="protein sequence ID" value="KXB05640.1"/>
    <property type="molecule type" value="Genomic_DNA"/>
</dbReference>
<dbReference type="PATRIC" id="fig|1698278.3.peg.456"/>
<reference evidence="8 9" key="1">
    <citation type="journal article" date="2016" name="Sci. Rep.">
        <title>Metabolic traits of an uncultured archaeal lineage -MSBL1- from brine pools of the Red Sea.</title>
        <authorList>
            <person name="Mwirichia R."/>
            <person name="Alam I."/>
            <person name="Rashid M."/>
            <person name="Vinu M."/>
            <person name="Ba-Alawi W."/>
            <person name="Anthony Kamau A."/>
            <person name="Kamanda Ngugi D."/>
            <person name="Goker M."/>
            <person name="Klenk H.P."/>
            <person name="Bajic V."/>
            <person name="Stingl U."/>
        </authorList>
    </citation>
    <scope>NUCLEOTIDE SEQUENCE [LARGE SCALE GENOMIC DNA]</scope>
    <source>
        <strain evidence="8">SCGC-AAA382A03</strain>
    </source>
</reference>
<accession>A0A133VGS9</accession>
<sequence>MKKVCRGNFDKADLEILLNPETKEERKLILQTAREIKEKYFSKKFFLYGFVNISTICKNNCSFCFYRKKNTKSIRYRKSKEEILKASKHLVREGVNLIDLTLGEDPYYDENFEELVDIVSSVSELDVPVMISPGVRDKSEIERLRDAGATWFALYQETHTSELYDRLRLNQSFKEREEARENAADVDMLVEDGILLGVGENKRDIANSILAMKNEPLAQVRCMPFVTHEGIPLQKQELAGDYALITALLRITNPRKLVPASLDIEGLKGIKGPIEAGANVITSIIPSNFNLAGVAQSEYGIENEERSPKNVRSFLRKRNLEHATTEELFNFCGSTEILF</sequence>
<keyword evidence="9" id="KW-1185">Reference proteome</keyword>
<feature type="binding site" evidence="6">
    <location>
        <position position="99"/>
    </location>
    <ligand>
        <name>(3R)-3-methyl-D-ornithine</name>
        <dbReference type="ChEBI" id="CHEBI:64642"/>
    </ligand>
</feature>
<dbReference type="SFLD" id="SFLDS00029">
    <property type="entry name" value="Radical_SAM"/>
    <property type="match status" value="1"/>
</dbReference>
<dbReference type="SFLD" id="SFLDG01060">
    <property type="entry name" value="BATS_domain_containing"/>
    <property type="match status" value="1"/>
</dbReference>
<dbReference type="Pfam" id="PF04055">
    <property type="entry name" value="Radical_SAM"/>
    <property type="match status" value="1"/>
</dbReference>
<evidence type="ECO:0000256" key="3">
    <source>
        <dbReference type="ARBA" id="ARBA00023004"/>
    </source>
</evidence>
<dbReference type="PANTHER" id="PTHR43726:SF1">
    <property type="entry name" value="BIOTIN SYNTHASE"/>
    <property type="match status" value="1"/>
</dbReference>
<dbReference type="SUPFAM" id="SSF102114">
    <property type="entry name" value="Radical SAM enzymes"/>
    <property type="match status" value="1"/>
</dbReference>
<comment type="caution">
    <text evidence="8">The sequence shown here is derived from an EMBL/GenBank/DDBJ whole genome shotgun (WGS) entry which is preliminary data.</text>
</comment>
<dbReference type="PROSITE" id="PS51918">
    <property type="entry name" value="RADICAL_SAM"/>
    <property type="match status" value="1"/>
</dbReference>
<dbReference type="SMART" id="SM00729">
    <property type="entry name" value="Elp3"/>
    <property type="match status" value="1"/>
</dbReference>
<feature type="binding site" evidence="6">
    <location>
        <position position="168"/>
    </location>
    <ligand>
        <name>S-adenosyl-L-methionine</name>
        <dbReference type="ChEBI" id="CHEBI:59789"/>
    </ligand>
</feature>
<dbReference type="AlphaFoldDB" id="A0A133VGS9"/>
<dbReference type="SFLD" id="SFLDF00349">
    <property type="entry name" value="3-methylornithine_synthase_(Py"/>
    <property type="match status" value="1"/>
</dbReference>
<dbReference type="PANTHER" id="PTHR43726">
    <property type="entry name" value="3-METHYLORNITHINE SYNTHASE"/>
    <property type="match status" value="1"/>
</dbReference>
<feature type="binding site" evidence="5">
    <location>
        <position position="57"/>
    </location>
    <ligand>
        <name>[4Fe-4S] cluster</name>
        <dbReference type="ChEBI" id="CHEBI:49883"/>
        <note>4Fe-4S-S-AdoMet</note>
    </ligand>
</feature>
<protein>
    <recommendedName>
        <fullName evidence="7">Radical SAM core domain-containing protein</fullName>
    </recommendedName>
</protein>
<evidence type="ECO:0000256" key="1">
    <source>
        <dbReference type="ARBA" id="ARBA00022691"/>
    </source>
</evidence>
<feature type="binding site" evidence="6">
    <location>
        <position position="221"/>
    </location>
    <ligand>
        <name>(3R)-3-methyl-D-ornithine</name>
        <dbReference type="ChEBI" id="CHEBI:64642"/>
    </ligand>
</feature>
<evidence type="ECO:0000259" key="7">
    <source>
        <dbReference type="PROSITE" id="PS51918"/>
    </source>
</evidence>
<feature type="binding site" evidence="6">
    <location>
        <position position="132"/>
    </location>
    <ligand>
        <name>(3R)-3-methyl-D-ornithine</name>
        <dbReference type="ChEBI" id="CHEBI:64642"/>
    </ligand>
</feature>
<keyword evidence="1 5" id="KW-0949">S-adenosyl-L-methionine</keyword>
<dbReference type="GO" id="GO:0016740">
    <property type="term" value="F:transferase activity"/>
    <property type="evidence" value="ECO:0007669"/>
    <property type="project" value="TreeGrafter"/>
</dbReference>
<dbReference type="GO" id="GO:0051539">
    <property type="term" value="F:4 iron, 4 sulfur cluster binding"/>
    <property type="evidence" value="ECO:0007669"/>
    <property type="project" value="UniProtKB-KW"/>
</dbReference>
<keyword evidence="4 5" id="KW-0411">Iron-sulfur</keyword>
<dbReference type="InterPro" id="IPR034422">
    <property type="entry name" value="HydE/PylB-like"/>
</dbReference>
<evidence type="ECO:0000313" key="9">
    <source>
        <dbReference type="Proteomes" id="UP000070549"/>
    </source>
</evidence>
<feature type="binding site" evidence="6">
    <location>
        <position position="157"/>
    </location>
    <ligand>
        <name>S-adenosyl-L-methionine</name>
        <dbReference type="ChEBI" id="CHEBI:59789"/>
    </ligand>
</feature>
<evidence type="ECO:0000256" key="6">
    <source>
        <dbReference type="PIRSR" id="PIRSR004762-2"/>
    </source>
</evidence>
<dbReference type="GO" id="GO:0046872">
    <property type="term" value="F:metal ion binding"/>
    <property type="evidence" value="ECO:0007669"/>
    <property type="project" value="UniProtKB-KW"/>
</dbReference>
<evidence type="ECO:0000256" key="5">
    <source>
        <dbReference type="PIRSR" id="PIRSR004762-1"/>
    </source>
</evidence>
<keyword evidence="2" id="KW-0479">Metal-binding</keyword>
<feature type="binding site" evidence="5">
    <location>
        <position position="64"/>
    </location>
    <ligand>
        <name>[4Fe-4S] cluster</name>
        <dbReference type="ChEBI" id="CHEBI:49883"/>
        <note>4Fe-4S-S-AdoMet</note>
    </ligand>
</feature>
<feature type="binding site" evidence="6">
    <location>
        <position position="176"/>
    </location>
    <ligand>
        <name>S-adenosyl-L-methionine</name>
        <dbReference type="ChEBI" id="CHEBI:59789"/>
    </ligand>
</feature>
<dbReference type="InterPro" id="IPR013785">
    <property type="entry name" value="Aldolase_TIM"/>
</dbReference>
<feature type="binding site" evidence="5">
    <location>
        <position position="61"/>
    </location>
    <ligand>
        <name>[4Fe-4S] cluster</name>
        <dbReference type="ChEBI" id="CHEBI:49883"/>
        <note>4Fe-4S-S-AdoMet</note>
    </ligand>
</feature>
<dbReference type="InterPro" id="IPR023891">
    <property type="entry name" value="Pyrrolys_PylB"/>
</dbReference>
<keyword evidence="5" id="KW-0004">4Fe-4S</keyword>
<feature type="binding site" evidence="6">
    <location>
        <position position="282"/>
    </location>
    <ligand>
        <name>(3R)-3-methyl-D-ornithine</name>
        <dbReference type="ChEBI" id="CHEBI:64642"/>
    </ligand>
</feature>
<dbReference type="GO" id="GO:0071524">
    <property type="term" value="P:pyrrolysine biosynthetic process"/>
    <property type="evidence" value="ECO:0007669"/>
    <property type="project" value="InterPro"/>
</dbReference>
<dbReference type="InterPro" id="IPR006638">
    <property type="entry name" value="Elp3/MiaA/NifB-like_rSAM"/>
</dbReference>
<gene>
    <name evidence="8" type="ORF">AKJ49_00400</name>
</gene>
<dbReference type="CDD" id="cd01335">
    <property type="entry name" value="Radical_SAM"/>
    <property type="match status" value="1"/>
</dbReference>
<feature type="binding site" evidence="6">
    <location>
        <position position="155"/>
    </location>
    <ligand>
        <name>(3R)-3-methyl-D-ornithine</name>
        <dbReference type="ChEBI" id="CHEBI:64642"/>
    </ligand>
</feature>
<dbReference type="PIRSF" id="PIRSF004762">
    <property type="entry name" value="CHP00423"/>
    <property type="match status" value="1"/>
</dbReference>
<dbReference type="NCBIfam" id="TIGR03910">
    <property type="entry name" value="pyrrolys_PylB"/>
    <property type="match status" value="1"/>
</dbReference>
<proteinExistence type="predicted"/>
<organism evidence="8 9">
    <name type="scientific">candidate division MSBL1 archaeon SCGC-AAA382A03</name>
    <dbReference type="NCBI Taxonomy" id="1698278"/>
    <lineage>
        <taxon>Archaea</taxon>
        <taxon>Methanobacteriati</taxon>
        <taxon>Methanobacteriota</taxon>
        <taxon>candidate division MSBL1</taxon>
    </lineage>
</organism>
<feature type="binding site" evidence="6">
    <location>
        <position position="63"/>
    </location>
    <ligand>
        <name>S-adenosyl-L-methionine</name>
        <dbReference type="ChEBI" id="CHEBI:59789"/>
    </ligand>
</feature>
<feature type="domain" description="Radical SAM core" evidence="7">
    <location>
        <begin position="43"/>
        <end position="263"/>
    </location>
</feature>
<dbReference type="InterPro" id="IPR058240">
    <property type="entry name" value="rSAM_sf"/>
</dbReference>
<feature type="binding site" evidence="6">
    <location>
        <position position="261"/>
    </location>
    <ligand>
        <name>(3R)-3-methyl-D-ornithine</name>
        <dbReference type="ChEBI" id="CHEBI:64642"/>
    </ligand>
</feature>
<dbReference type="SFLD" id="SFLDG01280">
    <property type="entry name" value="HydE/PylB-like"/>
    <property type="match status" value="1"/>
</dbReference>
<dbReference type="Proteomes" id="UP000070549">
    <property type="component" value="Unassembled WGS sequence"/>
</dbReference>
<dbReference type="InterPro" id="IPR007197">
    <property type="entry name" value="rSAM"/>
</dbReference>